<sequence length="302" mass="36116">MNLLHQKYPNEIINQLKTKKYLYLKLGSVEMNVCGHENNIDHLPSQFPPDQLVKTKNSIDQYLRKNAGFYFKQPYKDKYTATNSRDAFSIFITLYVNAMLKADCNFLYQFHVNDYERLFNRNLHRFKTLVFEEEIGIYLELFEYYTTVLNKKILIISSMVDTMKFQINKMKKLFPNYNIKVENIIFYKSFNTIEGNATHSNWYESFCIMRDEIKKINFDYCFLGCGSYGPPLADFIYSEMDCSSFSVGATIQLLFGITGKRWESRLKHDKYFYCKYRNEHWIKPLQHEIPKNHKDVEDGCYW</sequence>
<reference evidence="1" key="1">
    <citation type="journal article" date="2020" name="Nature">
        <title>Giant virus diversity and host interactions through global metagenomics.</title>
        <authorList>
            <person name="Schulz F."/>
            <person name="Roux S."/>
            <person name="Paez-Espino D."/>
            <person name="Jungbluth S."/>
            <person name="Walsh D.A."/>
            <person name="Denef V.J."/>
            <person name="McMahon K.D."/>
            <person name="Konstantinidis K.T."/>
            <person name="Eloe-Fadrosh E.A."/>
            <person name="Kyrpides N.C."/>
            <person name="Woyke T."/>
        </authorList>
    </citation>
    <scope>NUCLEOTIDE SEQUENCE</scope>
    <source>
        <strain evidence="1">GVMAG-M-3300027810-10</strain>
    </source>
</reference>
<evidence type="ECO:0000313" key="1">
    <source>
        <dbReference type="EMBL" id="QHU29965.1"/>
    </source>
</evidence>
<proteinExistence type="predicted"/>
<protein>
    <submittedName>
        <fullName evidence="1">Uncharacterized protein</fullName>
    </submittedName>
</protein>
<accession>A0A6C0LIZ6</accession>
<dbReference type="EMBL" id="MN740500">
    <property type="protein sequence ID" value="QHU29965.1"/>
    <property type="molecule type" value="Genomic_DNA"/>
</dbReference>
<name>A0A6C0LIZ6_9ZZZZ</name>
<dbReference type="AlphaFoldDB" id="A0A6C0LIZ6"/>
<organism evidence="1">
    <name type="scientific">viral metagenome</name>
    <dbReference type="NCBI Taxonomy" id="1070528"/>
    <lineage>
        <taxon>unclassified sequences</taxon>
        <taxon>metagenomes</taxon>
        <taxon>organismal metagenomes</taxon>
    </lineage>
</organism>